<feature type="domain" description="Core Histone H2A/H2B/H3" evidence="15">
    <location>
        <begin position="83"/>
        <end position="176"/>
    </location>
</feature>
<evidence type="ECO:0000313" key="16">
    <source>
        <dbReference type="EMBL" id="SGZ28231.1"/>
    </source>
</evidence>
<dbReference type="CDD" id="cd22911">
    <property type="entry name" value="HFD_H3"/>
    <property type="match status" value="1"/>
</dbReference>
<comment type="similarity">
    <text evidence="3">Belongs to the histone H3 family.</text>
</comment>
<keyword evidence="7" id="KW-0544">Nucleosome core</keyword>
<evidence type="ECO:0000256" key="9">
    <source>
        <dbReference type="ARBA" id="ARBA00043846"/>
    </source>
</evidence>
<accession>A0A2X0MN35</accession>
<dbReference type="InterPro" id="IPR000164">
    <property type="entry name" value="Histone_H3/CENP-A"/>
</dbReference>
<evidence type="ECO:0000256" key="8">
    <source>
        <dbReference type="ARBA" id="ARBA00023328"/>
    </source>
</evidence>
<reference evidence="16 17" key="1">
    <citation type="submission" date="2016-11" db="EMBL/GenBank/DDBJ databases">
        <authorList>
            <person name="Jaros S."/>
            <person name="Januszkiewicz K."/>
            <person name="Wedrychowicz H."/>
        </authorList>
    </citation>
    <scope>NUCLEOTIDE SEQUENCE [LARGE SCALE GENOMIC DNA]</scope>
</reference>
<comment type="subcellular location">
    <subcellularLocation>
        <location evidence="2">Chromosome</location>
        <location evidence="2">Centromere</location>
    </subcellularLocation>
    <subcellularLocation>
        <location evidence="1">Nucleus</location>
    </subcellularLocation>
</comment>
<evidence type="ECO:0000256" key="7">
    <source>
        <dbReference type="ARBA" id="ARBA00023269"/>
    </source>
</evidence>
<evidence type="ECO:0000256" key="14">
    <source>
        <dbReference type="SAM" id="MobiDB-lite"/>
    </source>
</evidence>
<name>A0A2X0MN35_9BASI</name>
<evidence type="ECO:0000313" key="17">
    <source>
        <dbReference type="Proteomes" id="UP000249464"/>
    </source>
</evidence>
<dbReference type="InterPro" id="IPR007125">
    <property type="entry name" value="H2A/H2B/H3"/>
</dbReference>
<evidence type="ECO:0000256" key="11">
    <source>
        <dbReference type="ARBA" id="ARBA00044180"/>
    </source>
</evidence>
<keyword evidence="4" id="KW-0158">Chromosome</keyword>
<proteinExistence type="inferred from homology"/>
<evidence type="ECO:0000256" key="3">
    <source>
        <dbReference type="ARBA" id="ARBA00010343"/>
    </source>
</evidence>
<protein>
    <recommendedName>
        <fullName evidence="11">Histone H3-like centromeric protein CSE4</fullName>
    </recommendedName>
    <alternativeName>
        <fullName evidence="13">CENP-A homolog</fullName>
    </alternativeName>
    <alternativeName>
        <fullName evidence="12">CENPA homolog</fullName>
    </alternativeName>
</protein>
<dbReference type="GO" id="GO:0003677">
    <property type="term" value="F:DNA binding"/>
    <property type="evidence" value="ECO:0007669"/>
    <property type="project" value="UniProtKB-KW"/>
</dbReference>
<dbReference type="Pfam" id="PF00125">
    <property type="entry name" value="Histone"/>
    <property type="match status" value="1"/>
</dbReference>
<evidence type="ECO:0000256" key="13">
    <source>
        <dbReference type="ARBA" id="ARBA00044336"/>
    </source>
</evidence>
<dbReference type="GO" id="GO:0030527">
    <property type="term" value="F:structural constituent of chromatin"/>
    <property type="evidence" value="ECO:0007669"/>
    <property type="project" value="InterPro"/>
</dbReference>
<comment type="subunit">
    <text evidence="10">Component of centromeric nucleosomes, where DNA is wrapped around a histone octamer core. The octamer contains two molecules each of H2A, H2B, CSE4/CENPA and H4 assembled in one CSE4-H4 heterotetramer and two H2A-H2B heterodimers. Interacts with the inner kinetochore.</text>
</comment>
<dbReference type="PANTHER" id="PTHR45810">
    <property type="entry name" value="HISTONE H3.2"/>
    <property type="match status" value="1"/>
</dbReference>
<dbReference type="SUPFAM" id="SSF47113">
    <property type="entry name" value="Histone-fold"/>
    <property type="match status" value="1"/>
</dbReference>
<dbReference type="FunFam" id="1.10.20.10:FF:000087">
    <property type="entry name" value="Probable histone 3"/>
    <property type="match status" value="1"/>
</dbReference>
<dbReference type="AlphaFoldDB" id="A0A2X0MN35"/>
<gene>
    <name evidence="16" type="primary">BQ5605_C027g10291</name>
    <name evidence="16" type="ORF">BQ5605_C027G10291</name>
</gene>
<feature type="region of interest" description="Disordered" evidence="14">
    <location>
        <begin position="1"/>
        <end position="20"/>
    </location>
</feature>
<dbReference type="GO" id="GO:0000786">
    <property type="term" value="C:nucleosome"/>
    <property type="evidence" value="ECO:0007669"/>
    <property type="project" value="UniProtKB-KW"/>
</dbReference>
<dbReference type="GO" id="GO:0046982">
    <property type="term" value="F:protein heterodimerization activity"/>
    <property type="evidence" value="ECO:0007669"/>
    <property type="project" value="InterPro"/>
</dbReference>
<evidence type="ECO:0000256" key="4">
    <source>
        <dbReference type="ARBA" id="ARBA00022454"/>
    </source>
</evidence>
<keyword evidence="6" id="KW-0539">Nucleus</keyword>
<dbReference type="InterPro" id="IPR009072">
    <property type="entry name" value="Histone-fold"/>
</dbReference>
<dbReference type="STRING" id="796604.A0A2X0MN35"/>
<sequence>MAVTPQRPTTGAAVKTNRPPGQVGLAGQALGGGLTGGKGRKSVPTGAGVAAKGRASTVGRKSIGGKTRPGQQTAGGKPKRFKPGTVALREIRKYQKSTDLLLRKLPFARVVREIASDFFDDDGQRVGLRWQASALMALQEATEAYLIHLFEDANLCALHARRVTIMQRDMQLVRRLRGDFM</sequence>
<evidence type="ECO:0000256" key="10">
    <source>
        <dbReference type="ARBA" id="ARBA00044024"/>
    </source>
</evidence>
<dbReference type="EMBL" id="FQNC01000089">
    <property type="protein sequence ID" value="SGZ28231.1"/>
    <property type="molecule type" value="Genomic_DNA"/>
</dbReference>
<keyword evidence="17" id="KW-1185">Reference proteome</keyword>
<dbReference type="GO" id="GO:0000775">
    <property type="term" value="C:chromosome, centromeric region"/>
    <property type="evidence" value="ECO:0007669"/>
    <property type="project" value="UniProtKB-SubCell"/>
</dbReference>
<evidence type="ECO:0000256" key="6">
    <source>
        <dbReference type="ARBA" id="ARBA00023242"/>
    </source>
</evidence>
<organism evidence="16 17">
    <name type="scientific">Microbotryum silenes-dioicae</name>
    <dbReference type="NCBI Taxonomy" id="796604"/>
    <lineage>
        <taxon>Eukaryota</taxon>
        <taxon>Fungi</taxon>
        <taxon>Dikarya</taxon>
        <taxon>Basidiomycota</taxon>
        <taxon>Pucciniomycotina</taxon>
        <taxon>Microbotryomycetes</taxon>
        <taxon>Microbotryales</taxon>
        <taxon>Microbotryaceae</taxon>
        <taxon>Microbotryum</taxon>
    </lineage>
</organism>
<feature type="region of interest" description="Disordered" evidence="14">
    <location>
        <begin position="32"/>
        <end position="81"/>
    </location>
</feature>
<comment type="function">
    <text evidence="9">Histone H3-like nucleosomal protein that is specifically found in centromeric nucleosomes. Replaces conventional H3 in the nucleosome core of centromeric chromatin that serves as an assembly site for the inner kinetochore. Required for recruitment and assembly of kinetochore proteins, mitotic progression and chromosome segregation. May serve as an epigenetic mark that propagates centromere identity through replication and cell division.</text>
</comment>
<dbReference type="Gene3D" id="1.10.20.10">
    <property type="entry name" value="Histone, subunit A"/>
    <property type="match status" value="1"/>
</dbReference>
<dbReference type="SMART" id="SM00428">
    <property type="entry name" value="H3"/>
    <property type="match status" value="1"/>
</dbReference>
<evidence type="ECO:0000259" key="15">
    <source>
        <dbReference type="Pfam" id="PF00125"/>
    </source>
</evidence>
<keyword evidence="5" id="KW-0238">DNA-binding</keyword>
<dbReference type="GO" id="GO:0005634">
    <property type="term" value="C:nucleus"/>
    <property type="evidence" value="ECO:0007669"/>
    <property type="project" value="UniProtKB-SubCell"/>
</dbReference>
<evidence type="ECO:0000256" key="2">
    <source>
        <dbReference type="ARBA" id="ARBA00004584"/>
    </source>
</evidence>
<evidence type="ECO:0000256" key="12">
    <source>
        <dbReference type="ARBA" id="ARBA00044234"/>
    </source>
</evidence>
<evidence type="ECO:0000256" key="5">
    <source>
        <dbReference type="ARBA" id="ARBA00023125"/>
    </source>
</evidence>
<evidence type="ECO:0000256" key="1">
    <source>
        <dbReference type="ARBA" id="ARBA00004123"/>
    </source>
</evidence>
<dbReference type="PRINTS" id="PR00622">
    <property type="entry name" value="HISTONEH3"/>
</dbReference>
<keyword evidence="8" id="KW-0137">Centromere</keyword>
<dbReference type="Proteomes" id="UP000249464">
    <property type="component" value="Unassembled WGS sequence"/>
</dbReference>